<organism evidence="2 3">
    <name type="scientific">Helicocarpus griseus UAMH5409</name>
    <dbReference type="NCBI Taxonomy" id="1447875"/>
    <lineage>
        <taxon>Eukaryota</taxon>
        <taxon>Fungi</taxon>
        <taxon>Dikarya</taxon>
        <taxon>Ascomycota</taxon>
        <taxon>Pezizomycotina</taxon>
        <taxon>Eurotiomycetes</taxon>
        <taxon>Eurotiomycetidae</taxon>
        <taxon>Onygenales</taxon>
        <taxon>Ajellomycetaceae</taxon>
        <taxon>Helicocarpus</taxon>
    </lineage>
</organism>
<reference evidence="2 3" key="1">
    <citation type="submission" date="2017-10" db="EMBL/GenBank/DDBJ databases">
        <title>Comparative genomics in systemic dimorphic fungi from Ajellomycetaceae.</title>
        <authorList>
            <person name="Munoz J.F."/>
            <person name="Mcewen J.G."/>
            <person name="Clay O.K."/>
            <person name="Cuomo C.A."/>
        </authorList>
    </citation>
    <scope>NUCLEOTIDE SEQUENCE [LARGE SCALE GENOMIC DNA]</scope>
    <source>
        <strain evidence="2 3">UAMH5409</strain>
    </source>
</reference>
<proteinExistence type="predicted"/>
<gene>
    <name evidence="2" type="ORF">AJ79_07385</name>
</gene>
<evidence type="ECO:0000256" key="1">
    <source>
        <dbReference type="SAM" id="MobiDB-lite"/>
    </source>
</evidence>
<dbReference type="AlphaFoldDB" id="A0A2B7X3G1"/>
<feature type="compositionally biased region" description="Basic and acidic residues" evidence="1">
    <location>
        <begin position="343"/>
        <end position="353"/>
    </location>
</feature>
<evidence type="ECO:0000313" key="3">
    <source>
        <dbReference type="Proteomes" id="UP000223968"/>
    </source>
</evidence>
<feature type="region of interest" description="Disordered" evidence="1">
    <location>
        <begin position="677"/>
        <end position="751"/>
    </location>
</feature>
<dbReference type="EMBL" id="PDNB01000148">
    <property type="protein sequence ID" value="PGH03419.1"/>
    <property type="molecule type" value="Genomic_DNA"/>
</dbReference>
<feature type="compositionally biased region" description="Basic residues" evidence="1">
    <location>
        <begin position="494"/>
        <end position="507"/>
    </location>
</feature>
<feature type="compositionally biased region" description="Pro residues" evidence="1">
    <location>
        <begin position="13"/>
        <end position="24"/>
    </location>
</feature>
<feature type="region of interest" description="Disordered" evidence="1">
    <location>
        <begin position="486"/>
        <end position="661"/>
    </location>
</feature>
<dbReference type="GO" id="GO:0003713">
    <property type="term" value="F:transcription coactivator activity"/>
    <property type="evidence" value="ECO:0007669"/>
    <property type="project" value="TreeGrafter"/>
</dbReference>
<evidence type="ECO:0000313" key="2">
    <source>
        <dbReference type="EMBL" id="PGH03419.1"/>
    </source>
</evidence>
<comment type="caution">
    <text evidence="2">The sequence shown here is derived from an EMBL/GenBank/DDBJ whole genome shotgun (WGS) entry which is preliminary data.</text>
</comment>
<sequence length="751" mass="86332">MVANDGFMGGQRPPVPPQHLPPQHMPQGQMVPAHSGQPPRPLDPNQMAGLLINTHQQVDAMAKQLKKLNLDPSAMHRLHEGTNRDSSGKAVRAYPDNVPILYEGWTLHQETSLQEYWSSVTRKRMDLSQEELAKMATSPQERSVWGTYAAFGKRKQAVIDQLVDYRKKNDGDDRFEWSYVYINPIKKNVAYNRYITAYLEIVLKRQVLPGITLPSRGSDTKTRDPTDNVHMKGKNQGFSFPSDMHAQRLPEPIFGRQNFQHFGGTAANDQRHNAAPAIVNPGMGMGAPPAGEQHGGFFLPQGGQPRMPAQVQQIQQAPPNVQIVHEPEPERHTLPPPPPHPPLHFDNRTEREQPAYPHPQQYSHPQQPHPQQQLQQHAQQHAQQHPQSRPQPQPQSPRQLNMDYAHQKQRQMQQPVSPKIINTRKMPPRDAFGIEYRDADSSVDDDESLLFEGDDYEDTGSAITDDSLFLDEHDKFLDPSDAIGRIQRRASNGRGRKEHPYRYHQRPMKSYLGYNEHRRPQSRYPSELGVDLYPANSLHKRRPDRLSRSASLSYPAVRPQGKLTYDSRREHIAPLSPNRAPRAPSPTKYRNAHVRGDFGRDRDKDWERDQQEREQNVSSYIDRHQQKQENSRRHWKQSVEIHGPPPQFREAADHHPPQLPREDRFDKYDRMAQLNQMAGGGGAGGRRPQDKFEDDDAFNDTNPFGSDRMDHSPMGHGRQERERMDDRRRPQMEERRGGYGVYGQGIRPMRM</sequence>
<accession>A0A2B7X3G1</accession>
<feature type="compositionally biased region" description="Basic and acidic residues" evidence="1">
    <location>
        <begin position="650"/>
        <end position="661"/>
    </location>
</feature>
<feature type="region of interest" description="Disordered" evidence="1">
    <location>
        <begin position="1"/>
        <end position="44"/>
    </location>
</feature>
<dbReference type="OrthoDB" id="5401486at2759"/>
<dbReference type="InterPro" id="IPR051647">
    <property type="entry name" value="Mediator_comp_sub12"/>
</dbReference>
<dbReference type="GO" id="GO:0016592">
    <property type="term" value="C:mediator complex"/>
    <property type="evidence" value="ECO:0007669"/>
    <property type="project" value="TreeGrafter"/>
</dbReference>
<keyword evidence="3" id="KW-1185">Reference proteome</keyword>
<feature type="region of interest" description="Disordered" evidence="1">
    <location>
        <begin position="327"/>
        <end position="426"/>
    </location>
</feature>
<name>A0A2B7X3G1_9EURO</name>
<dbReference type="PANTHER" id="PTHR46007:SF8">
    <property type="entry name" value="C2H2-TYPE DOMAIN-CONTAINING PROTEIN"/>
    <property type="match status" value="1"/>
</dbReference>
<feature type="compositionally biased region" description="Basic and acidic residues" evidence="1">
    <location>
        <begin position="707"/>
        <end position="737"/>
    </location>
</feature>
<feature type="compositionally biased region" description="Low complexity" evidence="1">
    <location>
        <begin position="354"/>
        <end position="388"/>
    </location>
</feature>
<feature type="compositionally biased region" description="Basic and acidic residues" evidence="1">
    <location>
        <begin position="594"/>
        <end position="632"/>
    </location>
</feature>
<protein>
    <submittedName>
        <fullName evidence="2">Uncharacterized protein</fullName>
    </submittedName>
</protein>
<dbReference type="PANTHER" id="PTHR46007">
    <property type="entry name" value="MEDIATOR OF RNA POLYMERASE II TRANSCRIPTION SUBUNIT 12"/>
    <property type="match status" value="1"/>
</dbReference>
<dbReference type="Proteomes" id="UP000223968">
    <property type="component" value="Unassembled WGS sequence"/>
</dbReference>
<dbReference type="GO" id="GO:0045944">
    <property type="term" value="P:positive regulation of transcription by RNA polymerase II"/>
    <property type="evidence" value="ECO:0007669"/>
    <property type="project" value="TreeGrafter"/>
</dbReference>